<evidence type="ECO:0000256" key="1">
    <source>
        <dbReference type="SAM" id="MobiDB-lite"/>
    </source>
</evidence>
<name>K0RPH9_THAOC</name>
<reference evidence="2 3" key="1">
    <citation type="journal article" date="2012" name="Genome Biol.">
        <title>Genome and low-iron response of an oceanic diatom adapted to chronic iron limitation.</title>
        <authorList>
            <person name="Lommer M."/>
            <person name="Specht M."/>
            <person name="Roy A.S."/>
            <person name="Kraemer L."/>
            <person name="Andreson R."/>
            <person name="Gutowska M.A."/>
            <person name="Wolf J."/>
            <person name="Bergner S.V."/>
            <person name="Schilhabel M.B."/>
            <person name="Klostermeier U.C."/>
            <person name="Beiko R.G."/>
            <person name="Rosenstiel P."/>
            <person name="Hippler M."/>
            <person name="Laroche J."/>
        </authorList>
    </citation>
    <scope>NUCLEOTIDE SEQUENCE [LARGE SCALE GENOMIC DNA]</scope>
    <source>
        <strain evidence="2 3">CCMP1005</strain>
    </source>
</reference>
<feature type="region of interest" description="Disordered" evidence="1">
    <location>
        <begin position="60"/>
        <end position="113"/>
    </location>
</feature>
<sequence length="214" mass="23191">INITLPKANRCLIATGYGARRRGWGAKVVGNECEGRAKGADASGSRLDWQGGPFSYQPASRDHFLPYKQNTPSPRPLPGPRGGVITGPDRSRHHNMIASGMSRRSCRAAGGLRRPSESRAFLASRHLHQSSESEDWLEPPRVSVDGLLWHPYAVESSLDYNMIEQTTRAEAASGPDGDDNAATGPDRSRRHMIASAMSRCSCRAAGGLRQPSES</sequence>
<dbReference type="Proteomes" id="UP000266841">
    <property type="component" value="Unassembled WGS sequence"/>
</dbReference>
<feature type="non-terminal residue" evidence="2">
    <location>
        <position position="1"/>
    </location>
</feature>
<protein>
    <submittedName>
        <fullName evidence="2">Uncharacterized protein</fullName>
    </submittedName>
</protein>
<evidence type="ECO:0000313" key="3">
    <source>
        <dbReference type="Proteomes" id="UP000266841"/>
    </source>
</evidence>
<keyword evidence="3" id="KW-1185">Reference proteome</keyword>
<accession>K0RPH9</accession>
<feature type="region of interest" description="Disordered" evidence="1">
    <location>
        <begin position="168"/>
        <end position="190"/>
    </location>
</feature>
<comment type="caution">
    <text evidence="2">The sequence shown here is derived from an EMBL/GenBank/DDBJ whole genome shotgun (WGS) entry which is preliminary data.</text>
</comment>
<evidence type="ECO:0000313" key="2">
    <source>
        <dbReference type="EMBL" id="EJK55668.1"/>
    </source>
</evidence>
<organism evidence="2 3">
    <name type="scientific">Thalassiosira oceanica</name>
    <name type="common">Marine diatom</name>
    <dbReference type="NCBI Taxonomy" id="159749"/>
    <lineage>
        <taxon>Eukaryota</taxon>
        <taxon>Sar</taxon>
        <taxon>Stramenopiles</taxon>
        <taxon>Ochrophyta</taxon>
        <taxon>Bacillariophyta</taxon>
        <taxon>Coscinodiscophyceae</taxon>
        <taxon>Thalassiosirophycidae</taxon>
        <taxon>Thalassiosirales</taxon>
        <taxon>Thalassiosiraceae</taxon>
        <taxon>Thalassiosira</taxon>
    </lineage>
</organism>
<dbReference type="EMBL" id="AGNL01033484">
    <property type="protein sequence ID" value="EJK55668.1"/>
    <property type="molecule type" value="Genomic_DNA"/>
</dbReference>
<dbReference type="AlphaFoldDB" id="K0RPH9"/>
<proteinExistence type="predicted"/>
<gene>
    <name evidence="2" type="ORF">THAOC_24574</name>
</gene>